<proteinExistence type="predicted"/>
<evidence type="ECO:0000259" key="2">
    <source>
        <dbReference type="Pfam" id="PF02470"/>
    </source>
</evidence>
<feature type="region of interest" description="Disordered" evidence="1">
    <location>
        <begin position="345"/>
        <end position="385"/>
    </location>
</feature>
<dbReference type="InterPro" id="IPR024516">
    <property type="entry name" value="Mce_C"/>
</dbReference>
<organism evidence="4 5">
    <name type="scientific">Gordonia alkaliphila</name>
    <dbReference type="NCBI Taxonomy" id="1053547"/>
    <lineage>
        <taxon>Bacteria</taxon>
        <taxon>Bacillati</taxon>
        <taxon>Actinomycetota</taxon>
        <taxon>Actinomycetes</taxon>
        <taxon>Mycobacteriales</taxon>
        <taxon>Gordoniaceae</taxon>
        <taxon>Gordonia</taxon>
    </lineage>
</organism>
<dbReference type="Pfam" id="PF11887">
    <property type="entry name" value="Mce4_CUP1"/>
    <property type="match status" value="1"/>
</dbReference>
<dbReference type="Pfam" id="PF02470">
    <property type="entry name" value="MlaD"/>
    <property type="match status" value="1"/>
</dbReference>
<dbReference type="InterPro" id="IPR052336">
    <property type="entry name" value="MlaD_Phospholipid_Transporter"/>
</dbReference>
<protein>
    <submittedName>
        <fullName evidence="4">MlaD family protein</fullName>
    </submittedName>
</protein>
<dbReference type="PANTHER" id="PTHR33371">
    <property type="entry name" value="INTERMEMBRANE PHOSPHOLIPID TRANSPORT SYSTEM BINDING PROTEIN MLAD-RELATED"/>
    <property type="match status" value="1"/>
</dbReference>
<dbReference type="RefSeq" id="WP_345313130.1">
    <property type="nucleotide sequence ID" value="NZ_BAABIE010000006.1"/>
</dbReference>
<dbReference type="InterPro" id="IPR003399">
    <property type="entry name" value="Mce/MlaD"/>
</dbReference>
<feature type="domain" description="Mammalian cell entry C-terminal" evidence="3">
    <location>
        <begin position="123"/>
        <end position="299"/>
    </location>
</feature>
<keyword evidence="5" id="KW-1185">Reference proteome</keyword>
<reference evidence="5" key="1">
    <citation type="journal article" date="2019" name="Int. J. Syst. Evol. Microbiol.">
        <title>The Global Catalogue of Microorganisms (GCM) 10K type strain sequencing project: providing services to taxonomists for standard genome sequencing and annotation.</title>
        <authorList>
            <consortium name="The Broad Institute Genomics Platform"/>
            <consortium name="The Broad Institute Genome Sequencing Center for Infectious Disease"/>
            <person name="Wu L."/>
            <person name="Ma J."/>
        </authorList>
    </citation>
    <scope>NUCLEOTIDE SEQUENCE [LARGE SCALE GENOMIC DNA]</scope>
    <source>
        <strain evidence="5">JCM 18077</strain>
    </source>
</reference>
<accession>A0ABP8Z6F9</accession>
<name>A0ABP8Z6F9_9ACTN</name>
<dbReference type="EMBL" id="BAABIE010000006">
    <property type="protein sequence ID" value="GAA4747231.1"/>
    <property type="molecule type" value="Genomic_DNA"/>
</dbReference>
<evidence type="ECO:0000313" key="5">
    <source>
        <dbReference type="Proteomes" id="UP001500822"/>
    </source>
</evidence>
<comment type="caution">
    <text evidence="4">The sequence shown here is derived from an EMBL/GenBank/DDBJ whole genome shotgun (WGS) entry which is preliminary data.</text>
</comment>
<dbReference type="Proteomes" id="UP001500822">
    <property type="component" value="Unassembled WGS sequence"/>
</dbReference>
<gene>
    <name evidence="4" type="ORF">GCM10023217_16410</name>
</gene>
<evidence type="ECO:0000313" key="4">
    <source>
        <dbReference type="EMBL" id="GAA4747231.1"/>
    </source>
</evidence>
<sequence>MMAFLRKHSMLLGNLALALVMVLALAYLAFVSLSWRPWQGRYEVTVKFPISGGLQNTSKVTLRGVEIGDVEDIQVTPRTVNVRLSLNDDYRINRNATFSALGLSAAGEQYVDIVPTTDDGPFLSEGAVIETAQTDVTAPFSGVLESSLDLIAQIDTDKLSSALGELTIALNDDQPNQLRSIFSSGGVIFAQLYKVMPQTTALIQNVGTIMETTADVQPDFGRLVDGLGSVIDAAVEADAELRTLMGTGSSRLVSLTGSLDTITDPITDVLAQFIDVAQQGALRAPTLAVLFPSIRDGSVQSQKMFHHGAWWTLASLYPRPYCDYQVTPTRPTKIMEASVPTNLYCVTDDPNQQRRGSINAPRPKGDDTANPPPGYDPNSRTVPLN</sequence>
<evidence type="ECO:0000259" key="3">
    <source>
        <dbReference type="Pfam" id="PF11887"/>
    </source>
</evidence>
<feature type="domain" description="Mce/MlaD" evidence="2">
    <location>
        <begin position="41"/>
        <end position="115"/>
    </location>
</feature>
<evidence type="ECO:0000256" key="1">
    <source>
        <dbReference type="SAM" id="MobiDB-lite"/>
    </source>
</evidence>
<dbReference type="PANTHER" id="PTHR33371:SF16">
    <property type="entry name" value="MCE-FAMILY PROTEIN MCE3F"/>
    <property type="match status" value="1"/>
</dbReference>